<organism evidence="2 3">
    <name type="scientific">Pseudomaricurvus hydrocarbonicus</name>
    <dbReference type="NCBI Taxonomy" id="1470433"/>
    <lineage>
        <taxon>Bacteria</taxon>
        <taxon>Pseudomonadati</taxon>
        <taxon>Pseudomonadota</taxon>
        <taxon>Gammaproteobacteria</taxon>
        <taxon>Cellvibrionales</taxon>
        <taxon>Cellvibrionaceae</taxon>
        <taxon>Pseudomaricurvus</taxon>
    </lineage>
</organism>
<evidence type="ECO:0000313" key="3">
    <source>
        <dbReference type="Proteomes" id="UP000787472"/>
    </source>
</evidence>
<name>A0A9E5MHW9_9GAMM</name>
<evidence type="ECO:0000313" key="2">
    <source>
        <dbReference type="EMBL" id="NHO66516.1"/>
    </source>
</evidence>
<dbReference type="EMBL" id="JAAONZ010000010">
    <property type="protein sequence ID" value="NHO66516.1"/>
    <property type="molecule type" value="Genomic_DNA"/>
</dbReference>
<accession>A0A9E5MHW9</accession>
<keyword evidence="1" id="KW-0732">Signal</keyword>
<proteinExistence type="predicted"/>
<protein>
    <submittedName>
        <fullName evidence="2">Uncharacterized protein</fullName>
    </submittedName>
</protein>
<feature type="signal peptide" evidence="1">
    <location>
        <begin position="1"/>
        <end position="23"/>
    </location>
</feature>
<comment type="caution">
    <text evidence="2">The sequence shown here is derived from an EMBL/GenBank/DDBJ whole genome shotgun (WGS) entry which is preliminary data.</text>
</comment>
<keyword evidence="3" id="KW-1185">Reference proteome</keyword>
<dbReference type="Proteomes" id="UP000787472">
    <property type="component" value="Unassembled WGS sequence"/>
</dbReference>
<feature type="chain" id="PRO_5039090447" evidence="1">
    <location>
        <begin position="24"/>
        <end position="247"/>
    </location>
</feature>
<sequence length="247" mass="27196">MKYLYNIVSTLSLSMLLTCPGLADEKEAKDSLSVMGVTLGMSPEATELAFAELNLNLNSRIDAQEAGIPGRVISQDEYFRPAISGDQSSDKVTVIYSRPPVAPASYRLQRVFISDPRKQLLLQDVMASVEAQLGKPDVKMSNARAETVYWYQGPNKTDCLGPVLTSIINSARQEVKSGKEITCAGQIMTMNLLKTTSGGQVIVPRLATELVDIREYALDPSRHKQFVSQMIEDETQSHPDKSSVPHF</sequence>
<gene>
    <name evidence="2" type="ORF">G8770_13285</name>
</gene>
<reference evidence="2" key="1">
    <citation type="submission" date="2020-03" db="EMBL/GenBank/DDBJ databases">
        <authorList>
            <person name="Guo F."/>
        </authorList>
    </citation>
    <scope>NUCLEOTIDE SEQUENCE</scope>
    <source>
        <strain evidence="2">JCM 30134</strain>
    </source>
</reference>
<evidence type="ECO:0000256" key="1">
    <source>
        <dbReference type="SAM" id="SignalP"/>
    </source>
</evidence>
<dbReference type="RefSeq" id="WP_167187508.1">
    <property type="nucleotide sequence ID" value="NZ_JAAONZ010000010.1"/>
</dbReference>
<dbReference type="AlphaFoldDB" id="A0A9E5MHW9"/>